<dbReference type="AlphaFoldDB" id="A0A6H9US60"/>
<protein>
    <submittedName>
        <fullName evidence="1">Uncharacterized protein</fullName>
    </submittedName>
</protein>
<sequence length="67" mass="7178">MLEETGRRCAKLAHPVTSAELSEQQREQFVARLTESGLGQGPIPAETRDELAAALDVGESVTQLLAT</sequence>
<organism evidence="1 2">
    <name type="scientific">Streptomyces luteolifulvus</name>
    <dbReference type="NCBI Taxonomy" id="2615112"/>
    <lineage>
        <taxon>Bacteria</taxon>
        <taxon>Bacillati</taxon>
        <taxon>Actinomycetota</taxon>
        <taxon>Actinomycetes</taxon>
        <taxon>Kitasatosporales</taxon>
        <taxon>Streptomycetaceae</taxon>
        <taxon>Streptomyces</taxon>
    </lineage>
</organism>
<keyword evidence="2" id="KW-1185">Reference proteome</keyword>
<evidence type="ECO:0000313" key="2">
    <source>
        <dbReference type="Proteomes" id="UP000442707"/>
    </source>
</evidence>
<gene>
    <name evidence="1" type="ORF">F7R91_33145</name>
</gene>
<dbReference type="Proteomes" id="UP000442707">
    <property type="component" value="Unassembled WGS sequence"/>
</dbReference>
<dbReference type="EMBL" id="VZRB01000033">
    <property type="protein sequence ID" value="KAB1141270.1"/>
    <property type="molecule type" value="Genomic_DNA"/>
</dbReference>
<dbReference type="RefSeq" id="WP_150955533.1">
    <property type="nucleotide sequence ID" value="NZ_VZRB01000033.1"/>
</dbReference>
<proteinExistence type="predicted"/>
<evidence type="ECO:0000313" key="1">
    <source>
        <dbReference type="EMBL" id="KAB1141270.1"/>
    </source>
</evidence>
<reference evidence="1 2" key="1">
    <citation type="submission" date="2019-09" db="EMBL/GenBank/DDBJ databases">
        <title>Screening of Novel Bioactive Compounds from Soil-Associated.</title>
        <authorList>
            <person name="Zhao S."/>
        </authorList>
    </citation>
    <scope>NUCLEOTIDE SEQUENCE [LARGE SCALE GENOMIC DNA]</scope>
    <source>
        <strain evidence="1 2">HIT-DPA4</strain>
    </source>
</reference>
<comment type="caution">
    <text evidence="1">The sequence shown here is derived from an EMBL/GenBank/DDBJ whole genome shotgun (WGS) entry which is preliminary data.</text>
</comment>
<accession>A0A6H9US60</accession>
<name>A0A6H9US60_9ACTN</name>